<dbReference type="Gene3D" id="3.30.565.10">
    <property type="entry name" value="Histidine kinase-like ATPase, C-terminal domain"/>
    <property type="match status" value="1"/>
</dbReference>
<comment type="catalytic activity">
    <reaction evidence="1 10">
        <text>ATP-dependent breakage, passage and rejoining of double-stranded DNA.</text>
        <dbReference type="EC" id="5.6.2.2"/>
    </reaction>
</comment>
<organism evidence="13 14">
    <name type="scientific">Paenisporosarcina cavernae</name>
    <dbReference type="NCBI Taxonomy" id="2320858"/>
    <lineage>
        <taxon>Bacteria</taxon>
        <taxon>Bacillati</taxon>
        <taxon>Bacillota</taxon>
        <taxon>Bacilli</taxon>
        <taxon>Bacillales</taxon>
        <taxon>Caryophanaceae</taxon>
        <taxon>Paenisporosarcina</taxon>
    </lineage>
</organism>
<dbReference type="InterPro" id="IPR000565">
    <property type="entry name" value="Topo_IIA_B"/>
</dbReference>
<feature type="binding site" evidence="10">
    <location>
        <position position="77"/>
    </location>
    <ligand>
        <name>ATP</name>
        <dbReference type="ChEBI" id="CHEBI:30616"/>
    </ligand>
</feature>
<dbReference type="PANTHER" id="PTHR45866">
    <property type="entry name" value="DNA GYRASE/TOPOISOMERASE SUBUNIT B"/>
    <property type="match status" value="1"/>
</dbReference>
<evidence type="ECO:0000256" key="5">
    <source>
        <dbReference type="ARBA" id="ARBA00022842"/>
    </source>
</evidence>
<dbReference type="FunFam" id="3.30.230.10:FF:000005">
    <property type="entry name" value="DNA gyrase subunit B"/>
    <property type="match status" value="1"/>
</dbReference>
<evidence type="ECO:0000256" key="1">
    <source>
        <dbReference type="ARBA" id="ARBA00000185"/>
    </source>
</evidence>
<feature type="binding site" evidence="10">
    <location>
        <position position="10"/>
    </location>
    <ligand>
        <name>ATP</name>
        <dbReference type="ChEBI" id="CHEBI:30616"/>
    </ligand>
</feature>
<dbReference type="FunFam" id="3.30.565.10:FF:000002">
    <property type="entry name" value="DNA gyrase subunit B"/>
    <property type="match status" value="1"/>
</dbReference>
<dbReference type="HAMAP" id="MF_00939">
    <property type="entry name" value="ParE_type2"/>
    <property type="match status" value="1"/>
</dbReference>
<keyword evidence="14" id="KW-1185">Reference proteome</keyword>
<feature type="binding site" evidence="10">
    <location>
        <position position="50"/>
    </location>
    <ligand>
        <name>ATP</name>
        <dbReference type="ChEBI" id="CHEBI:30616"/>
    </ligand>
</feature>
<dbReference type="CDD" id="cd16928">
    <property type="entry name" value="HATPase_GyrB-like"/>
    <property type="match status" value="1"/>
</dbReference>
<keyword evidence="5" id="KW-0460">Magnesium</keyword>
<dbReference type="Gene3D" id="3.30.230.10">
    <property type="match status" value="1"/>
</dbReference>
<protein>
    <recommendedName>
        <fullName evidence="10">DNA topoisomerase 4 subunit B</fullName>
        <ecNumber evidence="10">5.6.2.2</ecNumber>
    </recommendedName>
    <alternativeName>
        <fullName evidence="10">Topoisomerase IV subunit B</fullName>
    </alternativeName>
</protein>
<dbReference type="AlphaFoldDB" id="A0A385YVF4"/>
<evidence type="ECO:0000259" key="12">
    <source>
        <dbReference type="PROSITE" id="PS50880"/>
    </source>
</evidence>
<feature type="binding site" evidence="10">
    <location>
        <position position="341"/>
    </location>
    <ligand>
        <name>ATP</name>
        <dbReference type="ChEBI" id="CHEBI:30616"/>
    </ligand>
</feature>
<dbReference type="InterPro" id="IPR013506">
    <property type="entry name" value="Topo_IIA_bsu_dom2"/>
</dbReference>
<comment type="cofactor">
    <cofactor evidence="2">
        <name>Mg(2+)</name>
        <dbReference type="ChEBI" id="CHEBI:18420"/>
    </cofactor>
</comment>
<dbReference type="InterPro" id="IPR036890">
    <property type="entry name" value="HATPase_C_sf"/>
</dbReference>
<dbReference type="InterPro" id="IPR003594">
    <property type="entry name" value="HATPase_dom"/>
</dbReference>
<dbReference type="PANTHER" id="PTHR45866:SF12">
    <property type="entry name" value="DNA TOPOISOMERASE 4 SUBUNIT B"/>
    <property type="match status" value="1"/>
</dbReference>
<accession>A0A385YVF4</accession>
<dbReference type="GO" id="GO:0005694">
    <property type="term" value="C:chromosome"/>
    <property type="evidence" value="ECO:0007669"/>
    <property type="project" value="InterPro"/>
</dbReference>
<keyword evidence="7 10" id="KW-0238">DNA-binding</keyword>
<sequence>MTTKKNMNTYNDDAIQVLEGLEAVRKRPGMYIGSTDARGLHHLVYEIVDNAVDEALAGHGDHIKVTIHEDNSISVRDYGRGMPTGIHKTGKPTPEVIFTVLHAGGKFGQGGYKTSGGLHGVGASVVNALSSFVEVTIHRDGQKFRQRFENGGKPVTTLEKLGSTKETGTLIHFLPDPTIFSTTKYNYETLSERLRESAFLLKGLKIDLVDLRSDVHETFYFETGIEAFVEYLNEEKDVLHKVAYVEGSQDELEVEFSFQFNDGYSETILSFVNNVRTRDGGTHETGAKTALTRVFNEYARKIGLLKEKDKNLDGLDIREGITAIVSVRIPENLLQFEGQTKGKLGTSEARSAVDAVVSEKVMYFLEENADLSASLVRKAIRASQAREAARKAREDARNGKKRKKSDTLLSGKLTPAQSRNAAKNELYLVEGDSAGGSAKQGRDRSFQAILPLRGKVINTEKAKLEDIMKNEEIATIIHAIGGGVGADFSVADIAYDKIVIMTDADTDGAHIQVLLLTFFYRYMKPLIEAGKVYIALPPLYKVYRGVGKKEVVEYSWTEVELDAAIKKIGKGYGIQRYKGLGEMNADQLWETTMNPETRTLIRVTIEDASRVERRVTTLMGDKVEPRRKWIESNVNFGLDEESNILENDFIHAEEELV</sequence>
<dbReference type="KEGG" id="paek:D3873_06145"/>
<feature type="binding site" evidence="10">
    <location>
        <begin position="117"/>
        <end position="123"/>
    </location>
    <ligand>
        <name>ATP</name>
        <dbReference type="ChEBI" id="CHEBI:30616"/>
    </ligand>
</feature>
<dbReference type="SMART" id="SM00433">
    <property type="entry name" value="TOP2c"/>
    <property type="match status" value="1"/>
</dbReference>
<dbReference type="EMBL" id="CP032418">
    <property type="protein sequence ID" value="AYC29483.1"/>
    <property type="molecule type" value="Genomic_DNA"/>
</dbReference>
<dbReference type="GO" id="GO:0007059">
    <property type="term" value="P:chromosome segregation"/>
    <property type="evidence" value="ECO:0007669"/>
    <property type="project" value="UniProtKB-UniRule"/>
</dbReference>
<dbReference type="EC" id="5.6.2.2" evidence="10"/>
<dbReference type="Pfam" id="PF00986">
    <property type="entry name" value="DNA_gyraseB_C"/>
    <property type="match status" value="1"/>
</dbReference>
<evidence type="ECO:0000256" key="7">
    <source>
        <dbReference type="ARBA" id="ARBA00023125"/>
    </source>
</evidence>
<feature type="site" description="Interaction with DNA" evidence="10">
    <location>
        <position position="458"/>
    </location>
</feature>
<reference evidence="14" key="1">
    <citation type="submission" date="2018-09" db="EMBL/GenBank/DDBJ databases">
        <authorList>
            <person name="Zhu H."/>
        </authorList>
    </citation>
    <scope>NUCLEOTIDE SEQUENCE [LARGE SCALE GENOMIC DNA]</scope>
    <source>
        <strain evidence="14">K2R23-3</strain>
    </source>
</reference>
<keyword evidence="10" id="KW-0547">Nucleotide-binding</keyword>
<comment type="function">
    <text evidence="10">Topoisomerase IV is essential for chromosome segregation. It relaxes supercoiled DNA. Performs the decatenation events required during the replication of a circular DNA molecule.</text>
</comment>
<dbReference type="GO" id="GO:0046872">
    <property type="term" value="F:metal ion binding"/>
    <property type="evidence" value="ECO:0007669"/>
    <property type="project" value="UniProtKB-KW"/>
</dbReference>
<dbReference type="SUPFAM" id="SSF56719">
    <property type="entry name" value="Type II DNA topoisomerase"/>
    <property type="match status" value="1"/>
</dbReference>
<dbReference type="NCBIfam" id="TIGR01058">
    <property type="entry name" value="parE_Gpos"/>
    <property type="match status" value="1"/>
</dbReference>
<name>A0A385YVF4_9BACL</name>
<dbReference type="PRINTS" id="PR01159">
    <property type="entry name" value="DNAGYRASEB"/>
</dbReference>
<evidence type="ECO:0000313" key="13">
    <source>
        <dbReference type="EMBL" id="AYC29483.1"/>
    </source>
</evidence>
<keyword evidence="6 10" id="KW-0799">Topoisomerase</keyword>
<keyword evidence="8 10" id="KW-0413">Isomerase</keyword>
<feature type="region of interest" description="Disordered" evidence="11">
    <location>
        <begin position="388"/>
        <end position="414"/>
    </location>
</feature>
<dbReference type="Pfam" id="PF00204">
    <property type="entry name" value="DNA_gyraseB"/>
    <property type="match status" value="1"/>
</dbReference>
<dbReference type="PROSITE" id="PS50880">
    <property type="entry name" value="TOPRIM"/>
    <property type="match status" value="1"/>
</dbReference>
<dbReference type="Pfam" id="PF01751">
    <property type="entry name" value="Toprim"/>
    <property type="match status" value="1"/>
</dbReference>
<dbReference type="FunFam" id="3.40.50.670:FF:000002">
    <property type="entry name" value="DNA gyrase subunit B"/>
    <property type="match status" value="1"/>
</dbReference>
<evidence type="ECO:0000256" key="11">
    <source>
        <dbReference type="SAM" id="MobiDB-lite"/>
    </source>
</evidence>
<evidence type="ECO:0000256" key="10">
    <source>
        <dbReference type="HAMAP-Rule" id="MF_00939"/>
    </source>
</evidence>
<dbReference type="GO" id="GO:0034335">
    <property type="term" value="F:DNA negative supercoiling activity"/>
    <property type="evidence" value="ECO:0007669"/>
    <property type="project" value="UniProtKB-ARBA"/>
</dbReference>
<dbReference type="Proteomes" id="UP000265725">
    <property type="component" value="Chromosome"/>
</dbReference>
<keyword evidence="4" id="KW-0479">Metal-binding</keyword>
<comment type="subunit">
    <text evidence="9 10">Heterotetramer composed of ParC and ParE.</text>
</comment>
<evidence type="ECO:0000256" key="8">
    <source>
        <dbReference type="ARBA" id="ARBA00023235"/>
    </source>
</evidence>
<dbReference type="CDD" id="cd00822">
    <property type="entry name" value="TopoII_Trans_DNA_gyrase"/>
    <property type="match status" value="1"/>
</dbReference>
<dbReference type="InterPro" id="IPR002288">
    <property type="entry name" value="DNA_gyrase_B_C"/>
</dbReference>
<feature type="site" description="Interaction with DNA" evidence="10">
    <location>
        <position position="626"/>
    </location>
</feature>
<dbReference type="PRINTS" id="PR00418">
    <property type="entry name" value="TPI2FAMILY"/>
</dbReference>
<dbReference type="GO" id="GO:0003677">
    <property type="term" value="F:DNA binding"/>
    <property type="evidence" value="ECO:0007669"/>
    <property type="project" value="UniProtKB-UniRule"/>
</dbReference>
<dbReference type="SMART" id="SM00387">
    <property type="entry name" value="HATPase_c"/>
    <property type="match status" value="1"/>
</dbReference>
<dbReference type="GO" id="GO:0006265">
    <property type="term" value="P:DNA topological change"/>
    <property type="evidence" value="ECO:0007669"/>
    <property type="project" value="UniProtKB-UniRule"/>
</dbReference>
<dbReference type="InterPro" id="IPR005740">
    <property type="entry name" value="ParE_type2"/>
</dbReference>
<evidence type="ECO:0000256" key="4">
    <source>
        <dbReference type="ARBA" id="ARBA00022723"/>
    </source>
</evidence>
<feature type="compositionally biased region" description="Basic and acidic residues" evidence="11">
    <location>
        <begin position="388"/>
        <end position="398"/>
    </location>
</feature>
<evidence type="ECO:0000256" key="6">
    <source>
        <dbReference type="ARBA" id="ARBA00023029"/>
    </source>
</evidence>
<comment type="similarity">
    <text evidence="3">Belongs to the type II topoisomerase GyrB family.</text>
</comment>
<dbReference type="PROSITE" id="PS00177">
    <property type="entry name" value="TOPOISOMERASE_II"/>
    <property type="match status" value="1"/>
</dbReference>
<dbReference type="InterPro" id="IPR001241">
    <property type="entry name" value="Topo_IIA"/>
</dbReference>
<dbReference type="OrthoDB" id="9802808at2"/>
<comment type="similarity">
    <text evidence="10">Belongs to the type II topoisomerase family. ParE type 2 subfamily.</text>
</comment>
<gene>
    <name evidence="10 13" type="primary">parE</name>
    <name evidence="13" type="ORF">D3873_06145</name>
</gene>
<evidence type="ECO:0000256" key="9">
    <source>
        <dbReference type="ARBA" id="ARBA00063644"/>
    </source>
</evidence>
<dbReference type="InterPro" id="IPR013760">
    <property type="entry name" value="Topo_IIA-like_dom_sf"/>
</dbReference>
<dbReference type="InterPro" id="IPR018522">
    <property type="entry name" value="TopoIIA_CS"/>
</dbReference>
<dbReference type="InterPro" id="IPR020568">
    <property type="entry name" value="Ribosomal_Su5_D2-typ_SF"/>
</dbReference>
<dbReference type="GO" id="GO:0005524">
    <property type="term" value="F:ATP binding"/>
    <property type="evidence" value="ECO:0007669"/>
    <property type="project" value="UniProtKB-UniRule"/>
</dbReference>
<dbReference type="Gene3D" id="3.40.50.670">
    <property type="match status" value="1"/>
</dbReference>
<dbReference type="SUPFAM" id="SSF54211">
    <property type="entry name" value="Ribosomal protein S5 domain 2-like"/>
    <property type="match status" value="1"/>
</dbReference>
<dbReference type="InterPro" id="IPR006171">
    <property type="entry name" value="TOPRIM_dom"/>
</dbReference>
<dbReference type="SUPFAM" id="SSF55874">
    <property type="entry name" value="ATPase domain of HSP90 chaperone/DNA topoisomerase II/histidine kinase"/>
    <property type="match status" value="1"/>
</dbReference>
<dbReference type="InterPro" id="IPR013759">
    <property type="entry name" value="Topo_IIA_B_C"/>
</dbReference>
<dbReference type="RefSeq" id="WP_119883223.1">
    <property type="nucleotide sequence ID" value="NZ_CP032418.1"/>
</dbReference>
<feature type="site" description="Interaction with DNA" evidence="10">
    <location>
        <position position="510"/>
    </location>
</feature>
<keyword evidence="10" id="KW-0067">ATP-binding</keyword>
<feature type="domain" description="Toprim" evidence="12">
    <location>
        <begin position="424"/>
        <end position="538"/>
    </location>
</feature>
<evidence type="ECO:0000256" key="2">
    <source>
        <dbReference type="ARBA" id="ARBA00001946"/>
    </source>
</evidence>
<dbReference type="NCBIfam" id="NF004189">
    <property type="entry name" value="PRK05644.1"/>
    <property type="match status" value="1"/>
</dbReference>
<proteinExistence type="inferred from homology"/>
<dbReference type="InterPro" id="IPR014721">
    <property type="entry name" value="Ribsml_uS5_D2-typ_fold_subgr"/>
</dbReference>
<dbReference type="Pfam" id="PF02518">
    <property type="entry name" value="HATPase_c"/>
    <property type="match status" value="1"/>
</dbReference>
<evidence type="ECO:0000256" key="3">
    <source>
        <dbReference type="ARBA" id="ARBA00010708"/>
    </source>
</evidence>
<evidence type="ECO:0000313" key="14">
    <source>
        <dbReference type="Proteomes" id="UP000265725"/>
    </source>
</evidence>